<evidence type="ECO:0000256" key="4">
    <source>
        <dbReference type="ARBA" id="ARBA00022833"/>
    </source>
</evidence>
<keyword evidence="6" id="KW-0747">Spliceosome</keyword>
<evidence type="ECO:0000259" key="9">
    <source>
        <dbReference type="PROSITE" id="PS50103"/>
    </source>
</evidence>
<gene>
    <name evidence="10" type="primary">CWC24</name>
    <name evidence="10" type="ORF">K7432_001265</name>
</gene>
<keyword evidence="6" id="KW-0508">mRNA splicing</keyword>
<dbReference type="InterPro" id="IPR036855">
    <property type="entry name" value="Znf_CCCH_sf"/>
</dbReference>
<evidence type="ECO:0000256" key="5">
    <source>
        <dbReference type="PROSITE-ProRule" id="PRU00723"/>
    </source>
</evidence>
<dbReference type="PANTHER" id="PTHR12930:SF0">
    <property type="entry name" value="RING FINGER PROTEIN 113B"/>
    <property type="match status" value="1"/>
</dbReference>
<dbReference type="SMART" id="SM00356">
    <property type="entry name" value="ZnF_C3H1"/>
    <property type="match status" value="1"/>
</dbReference>
<dbReference type="InterPro" id="IPR000571">
    <property type="entry name" value="Znf_CCCH"/>
</dbReference>
<dbReference type="PROSITE" id="PS50103">
    <property type="entry name" value="ZF_C3H1"/>
    <property type="match status" value="1"/>
</dbReference>
<feature type="domain" description="RING-type" evidence="8">
    <location>
        <begin position="236"/>
        <end position="274"/>
    </location>
</feature>
<proteinExistence type="inferred from homology"/>
<evidence type="ECO:0000259" key="8">
    <source>
        <dbReference type="PROSITE" id="PS50089"/>
    </source>
</evidence>
<dbReference type="SUPFAM" id="SSF90229">
    <property type="entry name" value="CCCH zinc finger"/>
    <property type="match status" value="1"/>
</dbReference>
<sequence length="312" mass="35234">MTDTNDTVSFTGSLFRKSKGKKNLRKREKSPSPEPSEHITSEVKVKERKLDETNPMVQGTKREKVEEAIQVKYSSTGTALPVLSKDANATAVAQWDTEIDRDAQAILERKLAAEGATDDDGLYKGHAGYKTFITKRDTAAGNAASSKIRAGPIRASSNIRVTCRFDYQPDICKDYKETGFCGYGDSCIFMHDRGDYKSGWQLEKEWEDAQKNKRIDDFLEEEKEEEESEEELPFACIICREEFTRPVVTKCGHYFCEKCALKRYAKTPKCFACNAPTGGIFNTAKLLITKINEKKKRELEEQAKEAVSDVNE</sequence>
<feature type="domain" description="C3H1-type" evidence="9">
    <location>
        <begin position="166"/>
        <end position="194"/>
    </location>
</feature>
<reference evidence="10 11" key="1">
    <citation type="submission" date="2023-04" db="EMBL/GenBank/DDBJ databases">
        <title>Genome of Basidiobolus ranarum AG-B5.</title>
        <authorList>
            <person name="Stajich J.E."/>
            <person name="Carter-House D."/>
            <person name="Gryganskyi A."/>
        </authorList>
    </citation>
    <scope>NUCLEOTIDE SEQUENCE [LARGE SCALE GENOMIC DNA]</scope>
    <source>
        <strain evidence="10 11">AG-B5</strain>
    </source>
</reference>
<feature type="region of interest" description="Disordered" evidence="7">
    <location>
        <begin position="1"/>
        <end position="53"/>
    </location>
</feature>
<feature type="compositionally biased region" description="Polar residues" evidence="7">
    <location>
        <begin position="1"/>
        <end position="12"/>
    </location>
</feature>
<dbReference type="InterPro" id="IPR001841">
    <property type="entry name" value="Znf_RING"/>
</dbReference>
<feature type="compositionally biased region" description="Basic residues" evidence="7">
    <location>
        <begin position="16"/>
        <end position="28"/>
    </location>
</feature>
<feature type="zinc finger region" description="C3H1-type" evidence="5">
    <location>
        <begin position="166"/>
        <end position="194"/>
    </location>
</feature>
<dbReference type="CDD" id="cd16539">
    <property type="entry name" value="RING-HC_RNF113A_B"/>
    <property type="match status" value="1"/>
</dbReference>
<evidence type="ECO:0000256" key="2">
    <source>
        <dbReference type="ARBA" id="ARBA00022723"/>
    </source>
</evidence>
<keyword evidence="10" id="KW-0808">Transferase</keyword>
<keyword evidence="3 5" id="KW-0863">Zinc-finger</keyword>
<keyword evidence="6" id="KW-0507">mRNA processing</keyword>
<comment type="subcellular location">
    <subcellularLocation>
        <location evidence="6">Nucleus</location>
    </subcellularLocation>
</comment>
<dbReference type="InterPro" id="IPR027370">
    <property type="entry name" value="Znf-RING_euk"/>
</dbReference>
<dbReference type="SMART" id="SM00184">
    <property type="entry name" value="RING"/>
    <property type="match status" value="1"/>
</dbReference>
<evidence type="ECO:0000256" key="3">
    <source>
        <dbReference type="ARBA" id="ARBA00022771"/>
    </source>
</evidence>
<protein>
    <recommendedName>
        <fullName evidence="6">Pre-mRNA-splicing factor CWC24</fullName>
    </recommendedName>
</protein>
<evidence type="ECO:0000256" key="1">
    <source>
        <dbReference type="ARBA" id="ARBA00009161"/>
    </source>
</evidence>
<dbReference type="InterPro" id="IPR039971">
    <property type="entry name" value="CWC24-like"/>
</dbReference>
<comment type="function">
    <text evidence="6">Involved in pre-mRNA splicing.</text>
</comment>
<dbReference type="EMBL" id="JASJQH010000027">
    <property type="protein sequence ID" value="KAK9768243.1"/>
    <property type="molecule type" value="Genomic_DNA"/>
</dbReference>
<accession>A0ABR2X3D7</accession>
<dbReference type="PANTHER" id="PTHR12930">
    <property type="entry name" value="ZINC FINGER PROTEIN 183"/>
    <property type="match status" value="1"/>
</dbReference>
<dbReference type="InterPro" id="IPR013083">
    <property type="entry name" value="Znf_RING/FYVE/PHD"/>
</dbReference>
<dbReference type="PROSITE" id="PS00518">
    <property type="entry name" value="ZF_RING_1"/>
    <property type="match status" value="1"/>
</dbReference>
<comment type="subunit">
    <text evidence="6">Associated with the spliceosome.</text>
</comment>
<evidence type="ECO:0000313" key="10">
    <source>
        <dbReference type="EMBL" id="KAK9768243.1"/>
    </source>
</evidence>
<keyword evidence="6" id="KW-0539">Nucleus</keyword>
<evidence type="ECO:0000256" key="7">
    <source>
        <dbReference type="SAM" id="MobiDB-lite"/>
    </source>
</evidence>
<feature type="compositionally biased region" description="Basic and acidic residues" evidence="7">
    <location>
        <begin position="29"/>
        <end position="52"/>
    </location>
</feature>
<dbReference type="Pfam" id="PF13445">
    <property type="entry name" value="zf-RING_UBOX"/>
    <property type="match status" value="1"/>
</dbReference>
<comment type="similarity">
    <text evidence="1 6">Belongs to the CWC24 family.</text>
</comment>
<dbReference type="GO" id="GO:0120518">
    <property type="term" value="F:protein N-terminal-methionine acetyltransferase activity"/>
    <property type="evidence" value="ECO:0007669"/>
    <property type="project" value="UniProtKB-EC"/>
</dbReference>
<dbReference type="PROSITE" id="PS50089">
    <property type="entry name" value="ZF_RING_2"/>
    <property type="match status" value="1"/>
</dbReference>
<name>A0ABR2X3D7_9FUNG</name>
<keyword evidence="10" id="KW-0012">Acyltransferase</keyword>
<keyword evidence="11" id="KW-1185">Reference proteome</keyword>
<keyword evidence="2 5" id="KW-0479">Metal-binding</keyword>
<keyword evidence="6" id="KW-0238">DNA-binding</keyword>
<comment type="caution">
    <text evidence="10">The sequence shown here is derived from an EMBL/GenBank/DDBJ whole genome shotgun (WGS) entry which is preliminary data.</text>
</comment>
<dbReference type="Gene3D" id="3.30.40.10">
    <property type="entry name" value="Zinc/RING finger domain, C3HC4 (zinc finger)"/>
    <property type="match status" value="1"/>
</dbReference>
<evidence type="ECO:0000256" key="6">
    <source>
        <dbReference type="RuleBase" id="RU367110"/>
    </source>
</evidence>
<dbReference type="Gene3D" id="4.10.1000.10">
    <property type="entry name" value="Zinc finger, CCCH-type"/>
    <property type="match status" value="1"/>
</dbReference>
<keyword evidence="4 5" id="KW-0862">Zinc</keyword>
<dbReference type="Pfam" id="PF00642">
    <property type="entry name" value="zf-CCCH"/>
    <property type="match status" value="1"/>
</dbReference>
<dbReference type="InterPro" id="IPR017907">
    <property type="entry name" value="Znf_RING_CS"/>
</dbReference>
<dbReference type="SUPFAM" id="SSF57850">
    <property type="entry name" value="RING/U-box"/>
    <property type="match status" value="1"/>
</dbReference>
<organism evidence="10 11">
    <name type="scientific">Basidiobolus ranarum</name>
    <dbReference type="NCBI Taxonomy" id="34480"/>
    <lineage>
        <taxon>Eukaryota</taxon>
        <taxon>Fungi</taxon>
        <taxon>Fungi incertae sedis</taxon>
        <taxon>Zoopagomycota</taxon>
        <taxon>Entomophthoromycotina</taxon>
        <taxon>Basidiobolomycetes</taxon>
        <taxon>Basidiobolales</taxon>
        <taxon>Basidiobolaceae</taxon>
        <taxon>Basidiobolus</taxon>
    </lineage>
</organism>
<evidence type="ECO:0000313" key="11">
    <source>
        <dbReference type="Proteomes" id="UP001479436"/>
    </source>
</evidence>
<dbReference type="Proteomes" id="UP001479436">
    <property type="component" value="Unassembled WGS sequence"/>
</dbReference>